<proteinExistence type="predicted"/>
<organism evidence="3 4">
    <name type="scientific">Parvibacter caecicola</name>
    <dbReference type="NCBI Taxonomy" id="747645"/>
    <lineage>
        <taxon>Bacteria</taxon>
        <taxon>Bacillati</taxon>
        <taxon>Actinomycetota</taxon>
        <taxon>Coriobacteriia</taxon>
        <taxon>Coriobacteriales</taxon>
        <taxon>Coriobacteriaceae</taxon>
        <taxon>Parvibacter</taxon>
    </lineage>
</organism>
<gene>
    <name evidence="3" type="ORF">E5982_00390</name>
</gene>
<evidence type="ECO:0000313" key="3">
    <source>
        <dbReference type="EMBL" id="TJW12105.1"/>
    </source>
</evidence>
<protein>
    <recommendedName>
        <fullName evidence="5">5-bromo-4-chloroindolyl phosphate hydrolysis protein</fullName>
    </recommendedName>
</protein>
<comment type="caution">
    <text evidence="3">The sequence shown here is derived from an EMBL/GenBank/DDBJ whole genome shotgun (WGS) entry which is preliminary data.</text>
</comment>
<accession>A0A4T9T9A6</accession>
<feature type="transmembrane region" description="Helical" evidence="2">
    <location>
        <begin position="169"/>
        <end position="190"/>
    </location>
</feature>
<dbReference type="AlphaFoldDB" id="A0A4T9T9A6"/>
<keyword evidence="2" id="KW-0812">Transmembrane</keyword>
<evidence type="ECO:0008006" key="5">
    <source>
        <dbReference type="Google" id="ProtNLM"/>
    </source>
</evidence>
<name>A0A4T9T9A6_9ACTN</name>
<keyword evidence="4" id="KW-1185">Reference proteome</keyword>
<dbReference type="InterPro" id="IPR018770">
    <property type="entry name" value="ChloroindolylP_hydrolase"/>
</dbReference>
<reference evidence="3 4" key="1">
    <citation type="submission" date="2019-04" db="EMBL/GenBank/DDBJ databases">
        <title>Microbes associate with the intestines of laboratory mice.</title>
        <authorList>
            <person name="Navarre W."/>
            <person name="Wong E."/>
            <person name="Huang K.C."/>
            <person name="Tropini C."/>
            <person name="Ng K."/>
            <person name="Yu B."/>
        </authorList>
    </citation>
    <scope>NUCLEOTIDE SEQUENCE [LARGE SCALE GENOMIC DNA]</scope>
    <source>
        <strain evidence="3 4">NM48_B13</strain>
    </source>
</reference>
<feature type="transmembrane region" description="Helical" evidence="2">
    <location>
        <begin position="130"/>
        <end position="149"/>
    </location>
</feature>
<dbReference type="EMBL" id="SSTM01000001">
    <property type="protein sequence ID" value="TJW12105.1"/>
    <property type="molecule type" value="Genomic_DNA"/>
</dbReference>
<evidence type="ECO:0000256" key="2">
    <source>
        <dbReference type="SAM" id="Phobius"/>
    </source>
</evidence>
<keyword evidence="2" id="KW-1133">Transmembrane helix</keyword>
<feature type="compositionally biased region" description="Polar residues" evidence="1">
    <location>
        <begin position="1"/>
        <end position="17"/>
    </location>
</feature>
<feature type="region of interest" description="Disordered" evidence="1">
    <location>
        <begin position="268"/>
        <end position="293"/>
    </location>
</feature>
<dbReference type="RefSeq" id="WP_136845087.1">
    <property type="nucleotide sequence ID" value="NZ_SSTM01000001.1"/>
</dbReference>
<evidence type="ECO:0000313" key="4">
    <source>
        <dbReference type="Proteomes" id="UP000309454"/>
    </source>
</evidence>
<sequence>MTSPANGTNGNQQQESGTYEVPPFAPEQPKGSPAGSMTPEEFEQLCRSIGDTVGKGLAAGGSALGSAIGQAVGSYQQHSAKKAEKMRQALAHQQELAAQQQAAAAEKRAKAARTRAINARFTPVKGKSNAGVWMSALGGIFTVSFANVAMEELMSVIAVQSPEYFFDYLLPPLIALGLSIWLLAAGINRLRAGSALKSIKRITGSREVVTIQELSAQMQKSPAKLTALCRKLIKNGSLPQGHLDDNATCLMVTDNAYHYYRQAQADEAQRRKKSLEEEQTRPSSRKTGEPSRLTDAQKAFLKEGEHYVQQMKDLDAAIDDEEVSRKIVAIEELVSRILARAAEEPSLIDGMTRFTNIYLPTTIKLLTAYDALEEQPVQGSNIASSRQEIEQTLDVLQAAYEKQLDEMFQDMSMDVSSDISVLKAMLAQEGLTESPFKPTDK</sequence>
<dbReference type="OrthoDB" id="9782052at2"/>
<feature type="region of interest" description="Disordered" evidence="1">
    <location>
        <begin position="1"/>
        <end position="40"/>
    </location>
</feature>
<dbReference type="Proteomes" id="UP000309454">
    <property type="component" value="Unassembled WGS sequence"/>
</dbReference>
<dbReference type="Pfam" id="PF10112">
    <property type="entry name" value="Halogen_Hydrol"/>
    <property type="match status" value="1"/>
</dbReference>
<keyword evidence="2" id="KW-0472">Membrane</keyword>
<evidence type="ECO:0000256" key="1">
    <source>
        <dbReference type="SAM" id="MobiDB-lite"/>
    </source>
</evidence>